<gene>
    <name evidence="1" type="ORF">MPH_03799</name>
</gene>
<organism evidence="1 2">
    <name type="scientific">Macrophomina phaseolina (strain MS6)</name>
    <name type="common">Charcoal rot fungus</name>
    <dbReference type="NCBI Taxonomy" id="1126212"/>
    <lineage>
        <taxon>Eukaryota</taxon>
        <taxon>Fungi</taxon>
        <taxon>Dikarya</taxon>
        <taxon>Ascomycota</taxon>
        <taxon>Pezizomycotina</taxon>
        <taxon>Dothideomycetes</taxon>
        <taxon>Dothideomycetes incertae sedis</taxon>
        <taxon>Botryosphaeriales</taxon>
        <taxon>Botryosphaeriaceae</taxon>
        <taxon>Macrophomina</taxon>
    </lineage>
</organism>
<accession>K2SQE2</accession>
<reference evidence="1 2" key="1">
    <citation type="journal article" date="2012" name="BMC Genomics">
        <title>Tools to kill: Genome of one of the most destructive plant pathogenic fungi Macrophomina phaseolina.</title>
        <authorList>
            <person name="Islam M.S."/>
            <person name="Haque M.S."/>
            <person name="Islam M.M."/>
            <person name="Emdad E.M."/>
            <person name="Halim A."/>
            <person name="Hossen Q.M.M."/>
            <person name="Hossain M.Z."/>
            <person name="Ahmed B."/>
            <person name="Rahim S."/>
            <person name="Rahman M.S."/>
            <person name="Alam M.M."/>
            <person name="Hou S."/>
            <person name="Wan X."/>
            <person name="Saito J.A."/>
            <person name="Alam M."/>
        </authorList>
    </citation>
    <scope>NUCLEOTIDE SEQUENCE [LARGE SCALE GENOMIC DNA]</scope>
    <source>
        <strain evidence="1 2">MS6</strain>
    </source>
</reference>
<evidence type="ECO:0000313" key="1">
    <source>
        <dbReference type="EMBL" id="EKG18915.1"/>
    </source>
</evidence>
<dbReference type="EMBL" id="AHHD01000169">
    <property type="protein sequence ID" value="EKG18915.1"/>
    <property type="molecule type" value="Genomic_DNA"/>
</dbReference>
<dbReference type="AlphaFoldDB" id="K2SQE2"/>
<dbReference type="VEuPathDB" id="FungiDB:MPH_03799"/>
<comment type="caution">
    <text evidence="1">The sequence shown here is derived from an EMBL/GenBank/DDBJ whole genome shotgun (WGS) entry which is preliminary data.</text>
</comment>
<dbReference type="HOGENOM" id="CLU_1928014_0_0_1"/>
<dbReference type="Proteomes" id="UP000007129">
    <property type="component" value="Unassembled WGS sequence"/>
</dbReference>
<proteinExistence type="predicted"/>
<dbReference type="InParanoid" id="K2SQE2"/>
<name>K2SQE2_MACPH</name>
<protein>
    <submittedName>
        <fullName evidence="1">Uncharacterized protein</fullName>
    </submittedName>
</protein>
<sequence>MLSSAFKYGSSVHPGCGSIGIGFALEQDAGNLKTSSDRHKLQRSTTASLRGWGFDISSVFHQKSNHSGAPDFGGHLRWVGLNRLLSKRVRVSPFGTRDQRFKKGKIEGLHSLAVRSIQRSRHGLVALGKVV</sequence>
<evidence type="ECO:0000313" key="2">
    <source>
        <dbReference type="Proteomes" id="UP000007129"/>
    </source>
</evidence>